<protein>
    <submittedName>
        <fullName evidence="3">Type II secretion system protein</fullName>
    </submittedName>
</protein>
<keyword evidence="2" id="KW-0812">Transmembrane</keyword>
<dbReference type="InterPro" id="IPR012902">
    <property type="entry name" value="N_methyl_site"/>
</dbReference>
<dbReference type="GO" id="GO:0015627">
    <property type="term" value="C:type II protein secretion system complex"/>
    <property type="evidence" value="ECO:0007669"/>
    <property type="project" value="InterPro"/>
</dbReference>
<evidence type="ECO:0000313" key="4">
    <source>
        <dbReference type="Proteomes" id="UP001304300"/>
    </source>
</evidence>
<dbReference type="Proteomes" id="UP001304300">
    <property type="component" value="Chromosome"/>
</dbReference>
<dbReference type="InterPro" id="IPR045584">
    <property type="entry name" value="Pilin-like"/>
</dbReference>
<dbReference type="AlphaFoldDB" id="A0AAQ3QX36"/>
<dbReference type="PANTHER" id="PTHR30093">
    <property type="entry name" value="GENERAL SECRETION PATHWAY PROTEIN G"/>
    <property type="match status" value="1"/>
</dbReference>
<feature type="transmembrane region" description="Helical" evidence="2">
    <location>
        <begin position="12"/>
        <end position="34"/>
    </location>
</feature>
<keyword evidence="2" id="KW-1133">Transmembrane helix</keyword>
<dbReference type="NCBIfam" id="TIGR02532">
    <property type="entry name" value="IV_pilin_GFxxxE"/>
    <property type="match status" value="1"/>
</dbReference>
<keyword evidence="4" id="KW-1185">Reference proteome</keyword>
<evidence type="ECO:0000256" key="1">
    <source>
        <dbReference type="ARBA" id="ARBA00022481"/>
    </source>
</evidence>
<reference evidence="3 4" key="1">
    <citation type="submission" date="2023-10" db="EMBL/GenBank/DDBJ databases">
        <title>Rubellicoccus peritrichatus gen. nov., sp. nov., isolated from an algae of coral reef tank.</title>
        <authorList>
            <person name="Luo J."/>
        </authorList>
    </citation>
    <scope>NUCLEOTIDE SEQUENCE [LARGE SCALE GENOMIC DNA]</scope>
    <source>
        <strain evidence="3 4">CR14</strain>
    </source>
</reference>
<keyword evidence="1" id="KW-0488">Methylation</keyword>
<dbReference type="EMBL" id="CP136920">
    <property type="protein sequence ID" value="WOO42602.1"/>
    <property type="molecule type" value="Genomic_DNA"/>
</dbReference>
<dbReference type="PRINTS" id="PR00813">
    <property type="entry name" value="BCTERIALGSPG"/>
</dbReference>
<gene>
    <name evidence="3" type="ORF">RZN69_05825</name>
</gene>
<dbReference type="GO" id="GO:0015628">
    <property type="term" value="P:protein secretion by the type II secretion system"/>
    <property type="evidence" value="ECO:0007669"/>
    <property type="project" value="InterPro"/>
</dbReference>
<name>A0AAQ3QX36_9BACT</name>
<dbReference type="KEGG" id="puo:RZN69_05825"/>
<dbReference type="Gene3D" id="3.30.700.10">
    <property type="entry name" value="Glycoprotein, Type 4 Pilin"/>
    <property type="match status" value="1"/>
</dbReference>
<accession>A0AAQ3QX36</accession>
<proteinExistence type="predicted"/>
<keyword evidence="2" id="KW-0472">Membrane</keyword>
<sequence length="224" mass="24838">MFTPKKYTLGFSLIELIVTIAVVGILAGILIPVIGKARVKASSAISASNLRQIGSAIELYAADHKSQLPGPIWSAQGPYYWDVEGNLAYFIKDYLVDESWDNSGKRGYSDIFAYPAWEASVEENTAPSYFFNRSPVRGEPDLVPFGHKAASKDDTRGPMLMSVLRARVPGDTWLMIEVDQKLEGLGAPGWFSRIPEDPVHLNHRNVLSYSFSVSQWDASRAIQQ</sequence>
<dbReference type="RefSeq" id="WP_317835126.1">
    <property type="nucleotide sequence ID" value="NZ_CP136920.1"/>
</dbReference>
<dbReference type="Pfam" id="PF07963">
    <property type="entry name" value="N_methyl"/>
    <property type="match status" value="1"/>
</dbReference>
<dbReference type="SUPFAM" id="SSF54523">
    <property type="entry name" value="Pili subunits"/>
    <property type="match status" value="1"/>
</dbReference>
<evidence type="ECO:0000256" key="2">
    <source>
        <dbReference type="SAM" id="Phobius"/>
    </source>
</evidence>
<dbReference type="InterPro" id="IPR000983">
    <property type="entry name" value="Bac_GSPG_pilin"/>
</dbReference>
<evidence type="ECO:0000313" key="3">
    <source>
        <dbReference type="EMBL" id="WOO42602.1"/>
    </source>
</evidence>
<organism evidence="3 4">
    <name type="scientific">Rubellicoccus peritrichatus</name>
    <dbReference type="NCBI Taxonomy" id="3080537"/>
    <lineage>
        <taxon>Bacteria</taxon>
        <taxon>Pseudomonadati</taxon>
        <taxon>Verrucomicrobiota</taxon>
        <taxon>Opitutia</taxon>
        <taxon>Puniceicoccales</taxon>
        <taxon>Cerasicoccaceae</taxon>
        <taxon>Rubellicoccus</taxon>
    </lineage>
</organism>